<evidence type="ECO:0000313" key="3">
    <source>
        <dbReference type="Proteomes" id="UP000247780"/>
    </source>
</evidence>
<evidence type="ECO:0000259" key="1">
    <source>
        <dbReference type="Pfam" id="PF07589"/>
    </source>
</evidence>
<dbReference type="RefSeq" id="WP_011633928.1">
    <property type="nucleotide sequence ID" value="NZ_QICQ01000002.1"/>
</dbReference>
<gene>
    <name evidence="2" type="ORF">C8R14_10245</name>
</gene>
<dbReference type="Proteomes" id="UP000247780">
    <property type="component" value="Unassembled WGS sequence"/>
</dbReference>
<protein>
    <submittedName>
        <fullName evidence="2">Secreted protein with PEP-CTERM sorting signal</fullName>
    </submittedName>
</protein>
<dbReference type="Pfam" id="PF07589">
    <property type="entry name" value="PEP-CTERM"/>
    <property type="match status" value="1"/>
</dbReference>
<accession>A0ABX5MF73</accession>
<proteinExistence type="predicted"/>
<organism evidence="2 3">
    <name type="scientific">Nitrosomonas eutropha</name>
    <dbReference type="NCBI Taxonomy" id="916"/>
    <lineage>
        <taxon>Bacteria</taxon>
        <taxon>Pseudomonadati</taxon>
        <taxon>Pseudomonadota</taxon>
        <taxon>Betaproteobacteria</taxon>
        <taxon>Nitrosomonadales</taxon>
        <taxon>Nitrosomonadaceae</taxon>
        <taxon>Nitrosomonas</taxon>
    </lineage>
</organism>
<comment type="caution">
    <text evidence="2">The sequence shown here is derived from an EMBL/GenBank/DDBJ whole genome shotgun (WGS) entry which is preliminary data.</text>
</comment>
<keyword evidence="3" id="KW-1185">Reference proteome</keyword>
<dbReference type="InterPro" id="IPR013424">
    <property type="entry name" value="Ice-binding_C"/>
</dbReference>
<feature type="domain" description="Ice-binding protein C-terminal" evidence="1">
    <location>
        <begin position="182"/>
        <end position="203"/>
    </location>
</feature>
<reference evidence="2 3" key="1">
    <citation type="submission" date="2018-04" db="EMBL/GenBank/DDBJ databases">
        <title>Active sludge and wastewater microbial communities from Klosterneuburg, Austria.</title>
        <authorList>
            <person name="Wagner M."/>
        </authorList>
    </citation>
    <scope>NUCLEOTIDE SEQUENCE [LARGE SCALE GENOMIC DNA]</scope>
    <source>
        <strain evidence="2 3">Nm 57</strain>
    </source>
</reference>
<dbReference type="EMBL" id="QICQ01000002">
    <property type="protein sequence ID" value="PXV83928.1"/>
    <property type="molecule type" value="Genomic_DNA"/>
</dbReference>
<name>A0ABX5MF73_9PROT</name>
<sequence length="207" mass="22110">MLTMIVGTANAALSNADVTFNGVASNGFFGPTANPSDQSPSSIESFANASNSGWNFGSSWDFLVRDNTGTTNSVSAVYEGLTFTLSADNGQNGQPTPDIWKLMVTDNDLNTAPSIPFTMDFLIHMHGGHNNAFYFFDDRTINATNAGTFQINFVNNGNQFPGLSNFDILVRDLQNGGGSSEIPEPVSLLLFGAGLLGLGLNRRRKQA</sequence>
<dbReference type="NCBIfam" id="TIGR02595">
    <property type="entry name" value="PEP_CTERM"/>
    <property type="match status" value="1"/>
</dbReference>
<evidence type="ECO:0000313" key="2">
    <source>
        <dbReference type="EMBL" id="PXV83928.1"/>
    </source>
</evidence>